<proteinExistence type="predicted"/>
<name>A0AA38GJH1_TAXCH</name>
<dbReference type="InterPro" id="IPR008700">
    <property type="entry name" value="TypeIII_avirulence_cleave"/>
</dbReference>
<evidence type="ECO:0000313" key="3">
    <source>
        <dbReference type="EMBL" id="KAH9322573.1"/>
    </source>
</evidence>
<feature type="domain" description="RIN4 pathogenic type III effector avirulence factor Avr cleavage site" evidence="2">
    <location>
        <begin position="242"/>
        <end position="275"/>
    </location>
</feature>
<accession>A0AA38GJH1</accession>
<reference evidence="3 4" key="1">
    <citation type="journal article" date="2021" name="Nat. Plants">
        <title>The Taxus genome provides insights into paclitaxel biosynthesis.</title>
        <authorList>
            <person name="Xiong X."/>
            <person name="Gou J."/>
            <person name="Liao Q."/>
            <person name="Li Y."/>
            <person name="Zhou Q."/>
            <person name="Bi G."/>
            <person name="Li C."/>
            <person name="Du R."/>
            <person name="Wang X."/>
            <person name="Sun T."/>
            <person name="Guo L."/>
            <person name="Liang H."/>
            <person name="Lu P."/>
            <person name="Wu Y."/>
            <person name="Zhang Z."/>
            <person name="Ro D.K."/>
            <person name="Shang Y."/>
            <person name="Huang S."/>
            <person name="Yan J."/>
        </authorList>
    </citation>
    <scope>NUCLEOTIDE SEQUENCE [LARGE SCALE GENOMIC DNA]</scope>
    <source>
        <strain evidence="3">Ta-2019</strain>
    </source>
</reference>
<dbReference type="PANTHER" id="PTHR33159">
    <property type="entry name" value="RPM1-INTERACTING PROTEIN 4 (RIN4) FAMILY PROTEIN"/>
    <property type="match status" value="1"/>
</dbReference>
<evidence type="ECO:0000256" key="1">
    <source>
        <dbReference type="SAM" id="MobiDB-lite"/>
    </source>
</evidence>
<organism evidence="3 4">
    <name type="scientific">Taxus chinensis</name>
    <name type="common">Chinese yew</name>
    <name type="synonym">Taxus wallichiana var. chinensis</name>
    <dbReference type="NCBI Taxonomy" id="29808"/>
    <lineage>
        <taxon>Eukaryota</taxon>
        <taxon>Viridiplantae</taxon>
        <taxon>Streptophyta</taxon>
        <taxon>Embryophyta</taxon>
        <taxon>Tracheophyta</taxon>
        <taxon>Spermatophyta</taxon>
        <taxon>Pinopsida</taxon>
        <taxon>Pinidae</taxon>
        <taxon>Conifers II</taxon>
        <taxon>Cupressales</taxon>
        <taxon>Taxaceae</taxon>
        <taxon>Taxus</taxon>
    </lineage>
</organism>
<feature type="region of interest" description="Disordered" evidence="1">
    <location>
        <begin position="161"/>
        <end position="254"/>
    </location>
</feature>
<keyword evidence="4" id="KW-1185">Reference proteome</keyword>
<protein>
    <recommendedName>
        <fullName evidence="2">RIN4 pathogenic type III effector avirulence factor Avr cleavage site domain-containing protein</fullName>
    </recommendedName>
</protein>
<evidence type="ECO:0000313" key="4">
    <source>
        <dbReference type="Proteomes" id="UP000824469"/>
    </source>
</evidence>
<evidence type="ECO:0000259" key="2">
    <source>
        <dbReference type="Pfam" id="PF05627"/>
    </source>
</evidence>
<dbReference type="AlphaFoldDB" id="A0AA38GJH1"/>
<feature type="region of interest" description="Disordered" evidence="1">
    <location>
        <begin position="1"/>
        <end position="22"/>
    </location>
</feature>
<dbReference type="Proteomes" id="UP000824469">
    <property type="component" value="Unassembled WGS sequence"/>
</dbReference>
<dbReference type="InterPro" id="IPR040387">
    <property type="entry name" value="RIN4/NOI4"/>
</dbReference>
<dbReference type="OMA" id="FIRISCA"/>
<dbReference type="PANTHER" id="PTHR33159:SF6">
    <property type="entry name" value="RPM1-INTERACTING PROTEIN 4"/>
    <property type="match status" value="1"/>
</dbReference>
<comment type="caution">
    <text evidence="3">The sequence shown here is derived from an EMBL/GenBank/DDBJ whole genome shotgun (WGS) entry which is preliminary data.</text>
</comment>
<gene>
    <name evidence="3" type="ORF">KI387_017212</name>
</gene>
<feature type="region of interest" description="Disordered" evidence="1">
    <location>
        <begin position="55"/>
        <end position="87"/>
    </location>
</feature>
<dbReference type="EMBL" id="JAHRHJ020000003">
    <property type="protein sequence ID" value="KAH9322573.1"/>
    <property type="molecule type" value="Genomic_DNA"/>
</dbReference>
<dbReference type="Pfam" id="PF05627">
    <property type="entry name" value="AvrRpt-cleavage"/>
    <property type="match status" value="1"/>
</dbReference>
<dbReference type="GO" id="GO:0005886">
    <property type="term" value="C:plasma membrane"/>
    <property type="evidence" value="ECO:0007669"/>
    <property type="project" value="TreeGrafter"/>
</dbReference>
<sequence>QGKSRVSNSWNRHNDDNSPNVAVSYNDISCKGIGRDSVDLNGCAEKNAEFAQTVQKPVKSLQQRPKKVLYSEDSVRPAKPSPISLMKTSISDMKSIYVTQPRHRRQAESEGIEFMSRNESPSSYHYQYTESPGRRKVGELPVHRYSDGGGSLRPTIVDSQRRGLHAKRENGDSHPGTIEPHHRRQDQSPLPHHYQGRLGNKLEGTSPSCERRILVEGGTSAPLTPGRSRMRSTNTRPNETPERSSPLPKFGDWNEKDPTSADDFTHIFNKRRQEKLTGVSTVPAMPTGTPSHINNHKQANVSLYKSLVEHFNQAESFAVFSYTRFLLIFIRISCAWYEYVS</sequence>
<feature type="non-terminal residue" evidence="3">
    <location>
        <position position="341"/>
    </location>
</feature>